<feature type="compositionally biased region" description="Low complexity" evidence="1">
    <location>
        <begin position="105"/>
        <end position="128"/>
    </location>
</feature>
<dbReference type="GO" id="GO:0004803">
    <property type="term" value="F:transposase activity"/>
    <property type="evidence" value="ECO:0007669"/>
    <property type="project" value="InterPro"/>
</dbReference>
<organism evidence="3">
    <name type="scientific">Streptomyces sp. R11</name>
    <dbReference type="NCBI Taxonomy" id="3238625"/>
    <lineage>
        <taxon>Bacteria</taxon>
        <taxon>Bacillati</taxon>
        <taxon>Actinomycetota</taxon>
        <taxon>Actinomycetes</taxon>
        <taxon>Kitasatosporales</taxon>
        <taxon>Streptomycetaceae</taxon>
        <taxon>Streptomyces</taxon>
    </lineage>
</organism>
<name>A0AB39NBR7_9ACTN</name>
<protein>
    <submittedName>
        <fullName evidence="3">Transposase</fullName>
    </submittedName>
</protein>
<dbReference type="Pfam" id="PF01609">
    <property type="entry name" value="DDE_Tnp_1"/>
    <property type="match status" value="1"/>
</dbReference>
<dbReference type="GO" id="GO:0006313">
    <property type="term" value="P:DNA transposition"/>
    <property type="evidence" value="ECO:0007669"/>
    <property type="project" value="InterPro"/>
</dbReference>
<dbReference type="GO" id="GO:0003677">
    <property type="term" value="F:DNA binding"/>
    <property type="evidence" value="ECO:0007669"/>
    <property type="project" value="InterPro"/>
</dbReference>
<accession>A0AB39NBR7</accession>
<dbReference type="AlphaFoldDB" id="A0AB39NBR7"/>
<dbReference type="EMBL" id="CP163432">
    <property type="protein sequence ID" value="XDQ15913.1"/>
    <property type="molecule type" value="Genomic_DNA"/>
</dbReference>
<evidence type="ECO:0000313" key="3">
    <source>
        <dbReference type="EMBL" id="XDQ15913.1"/>
    </source>
</evidence>
<evidence type="ECO:0000259" key="2">
    <source>
        <dbReference type="Pfam" id="PF01609"/>
    </source>
</evidence>
<proteinExistence type="predicted"/>
<sequence length="128" mass="13251">MNLCTGRFAGRKDVNRGASAAVIDSQSVKADATVAYGSRGFDAGKKINRRKRHLLTGTLGPLLNVLVTPAATTDRDAARILLPRQGLACRGFRRSGPTAATAATSRTGLSHTSDSSSTSFTSAKTSAG</sequence>
<evidence type="ECO:0000256" key="1">
    <source>
        <dbReference type="SAM" id="MobiDB-lite"/>
    </source>
</evidence>
<dbReference type="PANTHER" id="PTHR30007:SF0">
    <property type="entry name" value="TRANSPOSASE"/>
    <property type="match status" value="1"/>
</dbReference>
<feature type="domain" description="Transposase IS4-like" evidence="2">
    <location>
        <begin position="18"/>
        <end position="82"/>
    </location>
</feature>
<feature type="region of interest" description="Disordered" evidence="1">
    <location>
        <begin position="93"/>
        <end position="128"/>
    </location>
</feature>
<dbReference type="InterPro" id="IPR002559">
    <property type="entry name" value="Transposase_11"/>
</dbReference>
<dbReference type="RefSeq" id="WP_369275837.1">
    <property type="nucleotide sequence ID" value="NZ_CP163432.1"/>
</dbReference>
<reference evidence="3" key="1">
    <citation type="submission" date="2024-07" db="EMBL/GenBank/DDBJ databases">
        <authorList>
            <person name="Yu S.T."/>
        </authorList>
    </citation>
    <scope>NUCLEOTIDE SEQUENCE</scope>
    <source>
        <strain evidence="3">R11</strain>
    </source>
</reference>
<dbReference type="PANTHER" id="PTHR30007">
    <property type="entry name" value="PHP DOMAIN PROTEIN"/>
    <property type="match status" value="1"/>
</dbReference>
<gene>
    <name evidence="3" type="ORF">AB5J55_43130</name>
</gene>